<dbReference type="PANTHER" id="PTHR36178">
    <property type="entry name" value="SLR0625 PROTEIN"/>
    <property type="match status" value="1"/>
</dbReference>
<keyword evidence="1" id="KW-0812">Transmembrane</keyword>
<evidence type="ECO:0000256" key="1">
    <source>
        <dbReference type="HAMAP-Rule" id="MF_02062"/>
    </source>
</evidence>
<keyword evidence="1" id="KW-0997">Cell inner membrane</keyword>
<feature type="transmembrane region" description="Helical" evidence="1">
    <location>
        <begin position="6"/>
        <end position="24"/>
    </location>
</feature>
<feature type="transmembrane region" description="Helical" evidence="1">
    <location>
        <begin position="93"/>
        <end position="118"/>
    </location>
</feature>
<feature type="transmembrane region" description="Helical" evidence="1">
    <location>
        <begin position="244"/>
        <end position="267"/>
    </location>
</feature>
<dbReference type="Proteomes" id="UP000326953">
    <property type="component" value="Unassembled WGS sequence"/>
</dbReference>
<proteinExistence type="inferred from homology"/>
<dbReference type="GO" id="GO:0005886">
    <property type="term" value="C:plasma membrane"/>
    <property type="evidence" value="ECO:0007669"/>
    <property type="project" value="UniProtKB-SubCell"/>
</dbReference>
<feature type="transmembrane region" description="Helical" evidence="1">
    <location>
        <begin position="67"/>
        <end position="86"/>
    </location>
</feature>
<dbReference type="HAMAP" id="MF_02062">
    <property type="entry name" value="GltS"/>
    <property type="match status" value="1"/>
</dbReference>
<dbReference type="NCBIfam" id="TIGR00210">
    <property type="entry name" value="gltS"/>
    <property type="match status" value="1"/>
</dbReference>
<dbReference type="PANTHER" id="PTHR36178:SF1">
    <property type="entry name" value="SODIUM_GLUTAMATE SYMPORTER"/>
    <property type="match status" value="1"/>
</dbReference>
<name>A0A5E6W9B9_PSEFL</name>
<feature type="transmembrane region" description="Helical" evidence="1">
    <location>
        <begin position="36"/>
        <end position="55"/>
    </location>
</feature>
<accession>A0A5E6W9B9</accession>
<feature type="transmembrane region" description="Helical" evidence="1">
    <location>
        <begin position="335"/>
        <end position="356"/>
    </location>
</feature>
<evidence type="ECO:0000313" key="4">
    <source>
        <dbReference type="Proteomes" id="UP000326953"/>
    </source>
</evidence>
<dbReference type="Pfam" id="PF03616">
    <property type="entry name" value="Glt_symporter"/>
    <property type="match status" value="1"/>
</dbReference>
<keyword evidence="1" id="KW-0813">Transport</keyword>
<keyword evidence="1" id="KW-0472">Membrane</keyword>
<evidence type="ECO:0000256" key="2">
    <source>
        <dbReference type="NCBIfam" id="TIGR00210"/>
    </source>
</evidence>
<keyword evidence="1" id="KW-1003">Cell membrane</keyword>
<dbReference type="RefSeq" id="WP_150712908.1">
    <property type="nucleotide sequence ID" value="NZ_CABVHK010000017.1"/>
</dbReference>
<dbReference type="InterPro" id="IPR004445">
    <property type="entry name" value="GltS"/>
</dbReference>
<dbReference type="OrthoDB" id="4921038at2"/>
<sequence length="401" mass="42188">MIELDFYGTLVAASLVLLLGRALVARVGFLRLYNIPEPVAGGLVVAVILLALRVLEVEVRFDTSLQTPLMLAFFATIGLSADFASLKKGGRVVGLFLLAVIGLLVVQNAMGIGLAKILGLDPLMGLLTGSITLSGGHGTGAAWGATFSEKFGLASASELAMASATFGLVLGGLIGGPVARLLIRRVQTPGCEHDMPRLPKGFEQPNKERAITPFSFIETLALIAVSLMAGNLLNGLLHGTAFELPTFVCVLFVGVILRNGLSAFGLYQVFEREVSVLGNVSLSLFLAIALMSLKLWDLAALALPIFIILAAQALVMALFAIFVTFRVMGSNYDAAVLAAGHCGFGLGATPTAIANMQAVTQRYGPSQIAFLVVPMVGAFFIDIINVIVIKFYLALPFFAAA</sequence>
<dbReference type="AlphaFoldDB" id="A0A5E6W9B9"/>
<keyword evidence="1" id="KW-1133">Transmembrane helix</keyword>
<comment type="similarity">
    <text evidence="1">Belongs to the glutamate:Na(+) symporter (ESS) (TC 2.A.27) family.</text>
</comment>
<keyword evidence="1" id="KW-0915">Sodium</keyword>
<keyword evidence="1" id="KW-0029">Amino-acid transport</keyword>
<feature type="transmembrane region" description="Helical" evidence="1">
    <location>
        <begin position="159"/>
        <end position="183"/>
    </location>
</feature>
<feature type="transmembrane region" description="Helical" evidence="1">
    <location>
        <begin position="368"/>
        <end position="393"/>
    </location>
</feature>
<organism evidence="3 4">
    <name type="scientific">Pseudomonas fluorescens</name>
    <dbReference type="NCBI Taxonomy" id="294"/>
    <lineage>
        <taxon>Bacteria</taxon>
        <taxon>Pseudomonadati</taxon>
        <taxon>Pseudomonadota</taxon>
        <taxon>Gammaproteobacteria</taxon>
        <taxon>Pseudomonadales</taxon>
        <taxon>Pseudomonadaceae</taxon>
        <taxon>Pseudomonas</taxon>
    </lineage>
</organism>
<keyword evidence="1" id="KW-0406">Ion transport</keyword>
<feature type="transmembrane region" description="Helical" evidence="1">
    <location>
        <begin position="274"/>
        <end position="293"/>
    </location>
</feature>
<evidence type="ECO:0000313" key="3">
    <source>
        <dbReference type="EMBL" id="VVN25335.1"/>
    </source>
</evidence>
<comment type="subcellular location">
    <subcellularLocation>
        <location evidence="1">Cell inner membrane</location>
        <topology evidence="1">Multi-pass membrane protein</topology>
    </subcellularLocation>
</comment>
<dbReference type="GO" id="GO:0015501">
    <property type="term" value="F:glutamate:sodium symporter activity"/>
    <property type="evidence" value="ECO:0007669"/>
    <property type="project" value="UniProtKB-UniRule"/>
</dbReference>
<feature type="transmembrane region" description="Helical" evidence="1">
    <location>
        <begin position="299"/>
        <end position="323"/>
    </location>
</feature>
<comment type="function">
    <text evidence="1">Catalyzes the sodium-dependent transport of glutamate.</text>
</comment>
<keyword evidence="1" id="KW-0739">Sodium transport</keyword>
<dbReference type="GO" id="GO:0015813">
    <property type="term" value="P:L-glutamate transmembrane transport"/>
    <property type="evidence" value="ECO:0007669"/>
    <property type="project" value="UniProtKB-UniRule"/>
</dbReference>
<keyword evidence="1" id="KW-0769">Symport</keyword>
<dbReference type="EMBL" id="CABVHK010000017">
    <property type="protein sequence ID" value="VVN25335.1"/>
    <property type="molecule type" value="Genomic_DNA"/>
</dbReference>
<feature type="transmembrane region" description="Helical" evidence="1">
    <location>
        <begin position="210"/>
        <end position="232"/>
    </location>
</feature>
<gene>
    <name evidence="1 3" type="primary">gltS</name>
    <name evidence="3" type="ORF">PS662_04584</name>
</gene>
<reference evidence="3 4" key="1">
    <citation type="submission" date="2019-09" db="EMBL/GenBank/DDBJ databases">
        <authorList>
            <person name="Chandra G."/>
            <person name="Truman W A."/>
        </authorList>
    </citation>
    <scope>NUCLEOTIDE SEQUENCE [LARGE SCALE GENOMIC DNA]</scope>
    <source>
        <strain evidence="3">PS662</strain>
    </source>
</reference>
<protein>
    <recommendedName>
        <fullName evidence="1 2">Sodium/glutamate symporter</fullName>
    </recommendedName>
</protein>